<reference evidence="3" key="1">
    <citation type="journal article" date="2020" name="mSystems">
        <title>Genome- and Community-Level Interaction Insights into Carbon Utilization and Element Cycling Functions of Hydrothermarchaeota in Hydrothermal Sediment.</title>
        <authorList>
            <person name="Zhou Z."/>
            <person name="Liu Y."/>
            <person name="Xu W."/>
            <person name="Pan J."/>
            <person name="Luo Z.H."/>
            <person name="Li M."/>
        </authorList>
    </citation>
    <scope>NUCLEOTIDE SEQUENCE [LARGE SCALE GENOMIC DNA]</scope>
    <source>
        <strain evidence="3">HyVt-380</strain>
    </source>
</reference>
<evidence type="ECO:0000256" key="1">
    <source>
        <dbReference type="ARBA" id="ARBA00022723"/>
    </source>
</evidence>
<protein>
    <recommendedName>
        <fullName evidence="4">Phytanoyl-CoA dioxygenase family protein</fullName>
    </recommendedName>
</protein>
<dbReference type="GO" id="GO:0016706">
    <property type="term" value="F:2-oxoglutarate-dependent dioxygenase activity"/>
    <property type="evidence" value="ECO:0007669"/>
    <property type="project" value="UniProtKB-ARBA"/>
</dbReference>
<evidence type="ECO:0000256" key="2">
    <source>
        <dbReference type="ARBA" id="ARBA00023004"/>
    </source>
</evidence>
<name>A0A7C2ANQ4_9GAMM</name>
<sequence>MAALFTEQHKQDFSDNGICLIENVLSVKEVAQIKETVETLALHEKEKGSAHFYDKTAAAQRMWNLINKAEVFRQIIQLPVIVDAMNWIFDRDTIHQKFYLSSFQAHILYPGAQKMKLHIDTPVPEPLPDWIMKANTLWVLDEFTDNNGATEYIPGSHKWKHKPKQEDQNRVDVISATASVGSVLLTHGALWHRGGENTSGKSRSCLLGSFAASYAREIANEENYSEVFNKSNLEGASENLLAILGLEHGIRPGSKTPPPKTRD</sequence>
<dbReference type="SUPFAM" id="SSF51197">
    <property type="entry name" value="Clavaminate synthase-like"/>
    <property type="match status" value="1"/>
</dbReference>
<accession>A0A7C2ANQ4</accession>
<dbReference type="Pfam" id="PF05721">
    <property type="entry name" value="PhyH"/>
    <property type="match status" value="1"/>
</dbReference>
<dbReference type="PANTHER" id="PTHR20883:SF15">
    <property type="entry name" value="PHYTANOYL-COA DIOXYGENASE DOMAIN-CONTAINING PROTEIN 1"/>
    <property type="match status" value="1"/>
</dbReference>
<evidence type="ECO:0008006" key="4">
    <source>
        <dbReference type="Google" id="ProtNLM"/>
    </source>
</evidence>
<dbReference type="Proteomes" id="UP000886384">
    <property type="component" value="Unassembled WGS sequence"/>
</dbReference>
<dbReference type="PANTHER" id="PTHR20883">
    <property type="entry name" value="PHYTANOYL-COA DIOXYGENASE DOMAIN CONTAINING 1"/>
    <property type="match status" value="1"/>
</dbReference>
<keyword evidence="1" id="KW-0479">Metal-binding</keyword>
<gene>
    <name evidence="3" type="ORF">ENI26_04480</name>
</gene>
<keyword evidence="2" id="KW-0408">Iron</keyword>
<comment type="caution">
    <text evidence="3">The sequence shown here is derived from an EMBL/GenBank/DDBJ whole genome shotgun (WGS) entry which is preliminary data.</text>
</comment>
<dbReference type="GO" id="GO:0005506">
    <property type="term" value="F:iron ion binding"/>
    <property type="evidence" value="ECO:0007669"/>
    <property type="project" value="UniProtKB-ARBA"/>
</dbReference>
<dbReference type="EMBL" id="DRHY01000094">
    <property type="protein sequence ID" value="HEC73614.1"/>
    <property type="molecule type" value="Genomic_DNA"/>
</dbReference>
<organism evidence="3">
    <name type="scientific">Methylophaga aminisulfidivorans</name>
    <dbReference type="NCBI Taxonomy" id="230105"/>
    <lineage>
        <taxon>Bacteria</taxon>
        <taxon>Pseudomonadati</taxon>
        <taxon>Pseudomonadota</taxon>
        <taxon>Gammaproteobacteria</taxon>
        <taxon>Thiotrichales</taxon>
        <taxon>Piscirickettsiaceae</taxon>
        <taxon>Methylophaga</taxon>
    </lineage>
</organism>
<evidence type="ECO:0000313" key="3">
    <source>
        <dbReference type="EMBL" id="HEC73614.1"/>
    </source>
</evidence>
<dbReference type="AlphaFoldDB" id="A0A7C2ANQ4"/>
<dbReference type="InterPro" id="IPR008775">
    <property type="entry name" value="Phytyl_CoA_dOase-like"/>
</dbReference>
<proteinExistence type="predicted"/>
<dbReference type="Gene3D" id="2.60.120.620">
    <property type="entry name" value="q2cbj1_9rhob like domain"/>
    <property type="match status" value="1"/>
</dbReference>